<organism evidence="1 2">
    <name type="scientific">Coemansia nantahalensis</name>
    <dbReference type="NCBI Taxonomy" id="2789366"/>
    <lineage>
        <taxon>Eukaryota</taxon>
        <taxon>Fungi</taxon>
        <taxon>Fungi incertae sedis</taxon>
        <taxon>Zoopagomycota</taxon>
        <taxon>Kickxellomycotina</taxon>
        <taxon>Kickxellomycetes</taxon>
        <taxon>Kickxellales</taxon>
        <taxon>Kickxellaceae</taxon>
        <taxon>Coemansia</taxon>
    </lineage>
</organism>
<keyword evidence="2" id="KW-1185">Reference proteome</keyword>
<comment type="caution">
    <text evidence="1">The sequence shown here is derived from an EMBL/GenBank/DDBJ whole genome shotgun (WGS) entry which is preliminary data.</text>
</comment>
<protein>
    <submittedName>
        <fullName evidence="1">Uncharacterized protein</fullName>
    </submittedName>
</protein>
<evidence type="ECO:0000313" key="2">
    <source>
        <dbReference type="Proteomes" id="UP001140234"/>
    </source>
</evidence>
<proteinExistence type="predicted"/>
<dbReference type="EMBL" id="JANBUJ010004017">
    <property type="protein sequence ID" value="KAJ2758723.1"/>
    <property type="molecule type" value="Genomic_DNA"/>
</dbReference>
<name>A0ACC1JIW9_9FUNG</name>
<dbReference type="Proteomes" id="UP001140234">
    <property type="component" value="Unassembled WGS sequence"/>
</dbReference>
<sequence>MRLDNQPCAGPADAWGLDPLFWVPVKLFVGDLLRALPSDSASVFFVGNRRAVRSVELVGIVVSADTRSVKMDTYAIDDGTGVILCVYFASQDEQSAAPRLEYDLGDTVRVEGRPVTFRGERQIVVRNVWRVAPDDEVAGWLERLALRRLLSAPAESGTS</sequence>
<reference evidence="1" key="1">
    <citation type="submission" date="2022-07" db="EMBL/GenBank/DDBJ databases">
        <title>Phylogenomic reconstructions and comparative analyses of Kickxellomycotina fungi.</title>
        <authorList>
            <person name="Reynolds N.K."/>
            <person name="Stajich J.E."/>
            <person name="Barry K."/>
            <person name="Grigoriev I.V."/>
            <person name="Crous P."/>
            <person name="Smith M.E."/>
        </authorList>
    </citation>
    <scope>NUCLEOTIDE SEQUENCE</scope>
    <source>
        <strain evidence="1">CBS 109366</strain>
    </source>
</reference>
<accession>A0ACC1JIW9</accession>
<gene>
    <name evidence="1" type="ORF">IWQ57_006747</name>
</gene>
<evidence type="ECO:0000313" key="1">
    <source>
        <dbReference type="EMBL" id="KAJ2758723.1"/>
    </source>
</evidence>